<dbReference type="SUPFAM" id="SSF47336">
    <property type="entry name" value="ACP-like"/>
    <property type="match status" value="1"/>
</dbReference>
<comment type="caution">
    <text evidence="2">The sequence shown here is derived from an EMBL/GenBank/DDBJ whole genome shotgun (WGS) entry which is preliminary data.</text>
</comment>
<name>A0ABQ2VR70_9ACTN</name>
<dbReference type="Gene3D" id="1.10.1200.10">
    <property type="entry name" value="ACP-like"/>
    <property type="match status" value="1"/>
</dbReference>
<evidence type="ECO:0008006" key="4">
    <source>
        <dbReference type="Google" id="ProtNLM"/>
    </source>
</evidence>
<accession>A0ABQ2VR70</accession>
<dbReference type="Proteomes" id="UP000654471">
    <property type="component" value="Unassembled WGS sequence"/>
</dbReference>
<dbReference type="InterPro" id="IPR036736">
    <property type="entry name" value="ACP-like_sf"/>
</dbReference>
<feature type="region of interest" description="Disordered" evidence="1">
    <location>
        <begin position="86"/>
        <end position="109"/>
    </location>
</feature>
<sequence>MLDELTFHTTVREFMRAARPEAAWAGISSQSDLHARGILDSLLLTELILFLEGLVGSEIAVENYRLEAFYTLDSLYRIAAETVRSGASVQADGDDGPGGSPRADVLPPR</sequence>
<dbReference type="RefSeq" id="WP_189308520.1">
    <property type="nucleotide sequence ID" value="NZ_BMRP01000080.1"/>
</dbReference>
<gene>
    <name evidence="2" type="ORF">GCM10010211_82570</name>
</gene>
<evidence type="ECO:0000313" key="2">
    <source>
        <dbReference type="EMBL" id="GGV02788.1"/>
    </source>
</evidence>
<proteinExistence type="predicted"/>
<protein>
    <recommendedName>
        <fullName evidence="4">Carrier domain-containing protein</fullName>
    </recommendedName>
</protein>
<keyword evidence="3" id="KW-1185">Reference proteome</keyword>
<reference evidence="3" key="1">
    <citation type="journal article" date="2019" name="Int. J. Syst. Evol. Microbiol.">
        <title>The Global Catalogue of Microorganisms (GCM) 10K type strain sequencing project: providing services to taxonomists for standard genome sequencing and annotation.</title>
        <authorList>
            <consortium name="The Broad Institute Genomics Platform"/>
            <consortium name="The Broad Institute Genome Sequencing Center for Infectious Disease"/>
            <person name="Wu L."/>
            <person name="Ma J."/>
        </authorList>
    </citation>
    <scope>NUCLEOTIDE SEQUENCE [LARGE SCALE GENOMIC DNA]</scope>
    <source>
        <strain evidence="3">JCM 3399</strain>
    </source>
</reference>
<organism evidence="2 3">
    <name type="scientific">Streptomyces albospinus</name>
    <dbReference type="NCBI Taxonomy" id="285515"/>
    <lineage>
        <taxon>Bacteria</taxon>
        <taxon>Bacillati</taxon>
        <taxon>Actinomycetota</taxon>
        <taxon>Actinomycetes</taxon>
        <taxon>Kitasatosporales</taxon>
        <taxon>Streptomycetaceae</taxon>
        <taxon>Streptomyces</taxon>
    </lineage>
</organism>
<evidence type="ECO:0000256" key="1">
    <source>
        <dbReference type="SAM" id="MobiDB-lite"/>
    </source>
</evidence>
<evidence type="ECO:0000313" key="3">
    <source>
        <dbReference type="Proteomes" id="UP000654471"/>
    </source>
</evidence>
<dbReference type="EMBL" id="BMRP01000080">
    <property type="protein sequence ID" value="GGV02788.1"/>
    <property type="molecule type" value="Genomic_DNA"/>
</dbReference>